<dbReference type="PANTHER" id="PTHR23056">
    <property type="entry name" value="CALCINEURIN B"/>
    <property type="match status" value="1"/>
</dbReference>
<dbReference type="InterPro" id="IPR045198">
    <property type="entry name" value="CNBL1-10"/>
</dbReference>
<evidence type="ECO:0000256" key="1">
    <source>
        <dbReference type="ARBA" id="ARBA00022737"/>
    </source>
</evidence>
<evidence type="ECO:0000256" key="2">
    <source>
        <dbReference type="ARBA" id="ARBA00022837"/>
    </source>
</evidence>
<feature type="compositionally biased region" description="Basic residues" evidence="3">
    <location>
        <begin position="305"/>
        <end position="321"/>
    </location>
</feature>
<reference evidence="5" key="1">
    <citation type="journal article" date="2023" name="Mol. Biol. Evol.">
        <title>Third-Generation Sequencing Reveals the Adaptive Role of the Epigenome in Three Deep-Sea Polychaetes.</title>
        <authorList>
            <person name="Perez M."/>
            <person name="Aroh O."/>
            <person name="Sun Y."/>
            <person name="Lan Y."/>
            <person name="Juniper S.K."/>
            <person name="Young C.R."/>
            <person name="Angers B."/>
            <person name="Qian P.Y."/>
        </authorList>
    </citation>
    <scope>NUCLEOTIDE SEQUENCE</scope>
    <source>
        <strain evidence="5">R07B-5</strain>
    </source>
</reference>
<keyword evidence="6" id="KW-1185">Reference proteome</keyword>
<gene>
    <name evidence="5" type="ORF">NP493_479g00004</name>
</gene>
<dbReference type="InterPro" id="IPR002048">
    <property type="entry name" value="EF_hand_dom"/>
</dbReference>
<evidence type="ECO:0000256" key="3">
    <source>
        <dbReference type="SAM" id="MobiDB-lite"/>
    </source>
</evidence>
<comment type="caution">
    <text evidence="5">The sequence shown here is derived from an EMBL/GenBank/DDBJ whole genome shotgun (WGS) entry which is preliminary data.</text>
</comment>
<protein>
    <recommendedName>
        <fullName evidence="4">EF-hand domain-containing protein</fullName>
    </recommendedName>
</protein>
<keyword evidence="2" id="KW-0106">Calcium</keyword>
<dbReference type="PANTHER" id="PTHR23056:SF110">
    <property type="entry name" value="CALMODULIN"/>
    <property type="match status" value="1"/>
</dbReference>
<dbReference type="CDD" id="cd00051">
    <property type="entry name" value="EFh"/>
    <property type="match status" value="1"/>
</dbReference>
<dbReference type="InterPro" id="IPR011992">
    <property type="entry name" value="EF-hand-dom_pair"/>
</dbReference>
<dbReference type="InterPro" id="IPR018247">
    <property type="entry name" value="EF_Hand_1_Ca_BS"/>
</dbReference>
<dbReference type="GO" id="GO:0019722">
    <property type="term" value="P:calcium-mediated signaling"/>
    <property type="evidence" value="ECO:0007669"/>
    <property type="project" value="InterPro"/>
</dbReference>
<dbReference type="AlphaFoldDB" id="A0AAD9KYD0"/>
<feature type="domain" description="EF-hand" evidence="4">
    <location>
        <begin position="159"/>
        <end position="194"/>
    </location>
</feature>
<feature type="domain" description="EF-hand" evidence="4">
    <location>
        <begin position="115"/>
        <end position="150"/>
    </location>
</feature>
<evidence type="ECO:0000313" key="6">
    <source>
        <dbReference type="Proteomes" id="UP001209878"/>
    </source>
</evidence>
<dbReference type="EMBL" id="JAODUO010000478">
    <property type="protein sequence ID" value="KAK2179656.1"/>
    <property type="molecule type" value="Genomic_DNA"/>
</dbReference>
<name>A0AAD9KYD0_RIDPI</name>
<dbReference type="PROSITE" id="PS50222">
    <property type="entry name" value="EF_HAND_2"/>
    <property type="match status" value="2"/>
</dbReference>
<dbReference type="GO" id="GO:0019900">
    <property type="term" value="F:kinase binding"/>
    <property type="evidence" value="ECO:0007669"/>
    <property type="project" value="InterPro"/>
</dbReference>
<feature type="compositionally biased region" description="Basic residues" evidence="3">
    <location>
        <begin position="341"/>
        <end position="351"/>
    </location>
</feature>
<evidence type="ECO:0000259" key="4">
    <source>
        <dbReference type="PROSITE" id="PS50222"/>
    </source>
</evidence>
<proteinExistence type="predicted"/>
<dbReference type="Proteomes" id="UP001209878">
    <property type="component" value="Unassembled WGS sequence"/>
</dbReference>
<dbReference type="GO" id="GO:0005509">
    <property type="term" value="F:calcium ion binding"/>
    <property type="evidence" value="ECO:0007669"/>
    <property type="project" value="InterPro"/>
</dbReference>
<dbReference type="Pfam" id="PF13499">
    <property type="entry name" value="EF-hand_7"/>
    <property type="match status" value="1"/>
</dbReference>
<sequence>MDETTEWLSKAKAQLMEAVETETSPVDLDGFKTALKPADGERDRHFTMDETTEWLSKAKAQLMEAVETETSPVDLDGFKGYFASRLFGLLSARHGGDLMPVDDLVRDLTDIAGSPVETRLRTLFDVYDENESGSIDAAEMRTMLAACASVGVLGPTDNVLDTITLSLFDDADKDGDGEISFDQFRDVLVAHAEILDNLAVSPASWLRETPQLARSVAVGVRARGQALHGPTDWTCRLPRAVCRRQRHLVHGPRLPSPRQQWLHHRGSGLRYVPQLQLRLHHRFCAEILRDFDEVAEAVDLSAPRRQHLLPQSRRRRHRRPQRPPPPLASGPKKTSPNHTCTRLRRRLPVRT</sequence>
<dbReference type="SUPFAM" id="SSF47473">
    <property type="entry name" value="EF-hand"/>
    <property type="match status" value="1"/>
</dbReference>
<organism evidence="5 6">
    <name type="scientific">Ridgeia piscesae</name>
    <name type="common">Tubeworm</name>
    <dbReference type="NCBI Taxonomy" id="27915"/>
    <lineage>
        <taxon>Eukaryota</taxon>
        <taxon>Metazoa</taxon>
        <taxon>Spiralia</taxon>
        <taxon>Lophotrochozoa</taxon>
        <taxon>Annelida</taxon>
        <taxon>Polychaeta</taxon>
        <taxon>Sedentaria</taxon>
        <taxon>Canalipalpata</taxon>
        <taxon>Sabellida</taxon>
        <taxon>Siboglinidae</taxon>
        <taxon>Ridgeia</taxon>
    </lineage>
</organism>
<dbReference type="PROSITE" id="PS00018">
    <property type="entry name" value="EF_HAND_1"/>
    <property type="match status" value="1"/>
</dbReference>
<dbReference type="Gene3D" id="1.10.238.10">
    <property type="entry name" value="EF-hand"/>
    <property type="match status" value="1"/>
</dbReference>
<dbReference type="SMART" id="SM00054">
    <property type="entry name" value="EFh"/>
    <property type="match status" value="2"/>
</dbReference>
<feature type="region of interest" description="Disordered" evidence="3">
    <location>
        <begin position="305"/>
        <end position="351"/>
    </location>
</feature>
<accession>A0AAD9KYD0</accession>
<evidence type="ECO:0000313" key="5">
    <source>
        <dbReference type="EMBL" id="KAK2179656.1"/>
    </source>
</evidence>
<keyword evidence="1" id="KW-0677">Repeat</keyword>